<dbReference type="PANTHER" id="PTHR36746:SF3">
    <property type="entry name" value="DUF4005 DOMAIN-CONTAINING PROTEIN"/>
    <property type="match status" value="1"/>
</dbReference>
<feature type="compositionally biased region" description="Basic and acidic residues" evidence="1">
    <location>
        <begin position="114"/>
        <end position="132"/>
    </location>
</feature>
<evidence type="ECO:0000313" key="5">
    <source>
        <dbReference type="Proteomes" id="UP001054821"/>
    </source>
</evidence>
<dbReference type="OMA" id="NSKCFCK"/>
<dbReference type="EMBL" id="CABIKO010000006">
    <property type="protein sequence ID" value="VVA12934.1"/>
    <property type="molecule type" value="Genomic_DNA"/>
</dbReference>
<dbReference type="Gramene" id="VVA12934">
    <property type="protein sequence ID" value="VVA12934"/>
    <property type="gene ID" value="Prudul26B007170"/>
</dbReference>
<name>A0A5E4EAX8_PRUDU</name>
<dbReference type="Proteomes" id="UP000327085">
    <property type="component" value="Chromosome 6"/>
</dbReference>
<evidence type="ECO:0000313" key="3">
    <source>
        <dbReference type="EMBL" id="VVA12934.1"/>
    </source>
</evidence>
<dbReference type="AlphaFoldDB" id="A0A5E4EAX8"/>
<evidence type="ECO:0000313" key="4">
    <source>
        <dbReference type="Proteomes" id="UP000327085"/>
    </source>
</evidence>
<dbReference type="Proteomes" id="UP001054821">
    <property type="component" value="Chromosome 6"/>
</dbReference>
<gene>
    <name evidence="3" type="ORF">ALMOND_2B007170</name>
    <name evidence="2" type="ORF">L3X38_035728</name>
</gene>
<sequence length="160" mass="17894">MGKSQHSSNSKCFCKKIFSVTCPVCKLAPTHVSAQEKSKVKAEMPPPTKILAEPIHVNANSKVEKQNPKLEAQLTKSNRTASLGYNDAFSDYISRAKIRIRAMSNVGMGMTASRSREDGYDTKKEDNGKDTFSDYINRAKMRIRKTSSIGSRKLISFKRE</sequence>
<reference evidence="3" key="1">
    <citation type="submission" date="2019-07" db="EMBL/GenBank/DDBJ databases">
        <authorList>
            <person name="Alioto T."/>
            <person name="Alioto T."/>
            <person name="Gomez Garrido J."/>
        </authorList>
    </citation>
    <scope>NUCLEOTIDE SEQUENCE</scope>
</reference>
<evidence type="ECO:0000313" key="2">
    <source>
        <dbReference type="EMBL" id="KAI5326654.1"/>
    </source>
</evidence>
<proteinExistence type="predicted"/>
<dbReference type="InParanoid" id="A0A5E4EAX8"/>
<organism evidence="3 4">
    <name type="scientific">Prunus dulcis</name>
    <name type="common">Almond</name>
    <name type="synonym">Amygdalus dulcis</name>
    <dbReference type="NCBI Taxonomy" id="3755"/>
    <lineage>
        <taxon>Eukaryota</taxon>
        <taxon>Viridiplantae</taxon>
        <taxon>Streptophyta</taxon>
        <taxon>Embryophyta</taxon>
        <taxon>Tracheophyta</taxon>
        <taxon>Spermatophyta</taxon>
        <taxon>Magnoliopsida</taxon>
        <taxon>eudicotyledons</taxon>
        <taxon>Gunneridae</taxon>
        <taxon>Pentapetalae</taxon>
        <taxon>rosids</taxon>
        <taxon>fabids</taxon>
        <taxon>Rosales</taxon>
        <taxon>Rosaceae</taxon>
        <taxon>Amygdaloideae</taxon>
        <taxon>Amygdaleae</taxon>
        <taxon>Prunus</taxon>
    </lineage>
</organism>
<dbReference type="PANTHER" id="PTHR36746">
    <property type="entry name" value="BNAC04G51760D PROTEIN"/>
    <property type="match status" value="1"/>
</dbReference>
<feature type="region of interest" description="Disordered" evidence="1">
    <location>
        <begin position="111"/>
        <end position="132"/>
    </location>
</feature>
<reference evidence="2 5" key="3">
    <citation type="journal article" date="2022" name="G3 (Bethesda)">
        <title>Whole-genome sequence and methylome profiling of the almond [Prunus dulcis (Mill.) D.A. Webb] cultivar 'Nonpareil'.</title>
        <authorList>
            <person name="D'Amico-Willman K.M."/>
            <person name="Ouma W.Z."/>
            <person name="Meulia T."/>
            <person name="Sideli G.M."/>
            <person name="Gradziel T.M."/>
            <person name="Fresnedo-Ramirez J."/>
        </authorList>
    </citation>
    <scope>NUCLEOTIDE SEQUENCE [LARGE SCALE GENOMIC DNA]</scope>
    <source>
        <strain evidence="2">Clone GOH B32 T37-40</strain>
    </source>
</reference>
<accession>A0A5E4EAX8</accession>
<keyword evidence="5" id="KW-1185">Reference proteome</keyword>
<protein>
    <submittedName>
        <fullName evidence="3">PREDICTED: PHAVU_001G147900g</fullName>
    </submittedName>
</protein>
<reference evidence="4" key="2">
    <citation type="journal article" date="2020" name="Plant J.">
        <title>Transposons played a major role in the diversification between the closely related almond and peach genomes: results from the almond genome sequence.</title>
        <authorList>
            <person name="Alioto T."/>
            <person name="Alexiou K.G."/>
            <person name="Bardil A."/>
            <person name="Barteri F."/>
            <person name="Castanera R."/>
            <person name="Cruz F."/>
            <person name="Dhingra A."/>
            <person name="Duval H."/>
            <person name="Fernandez I Marti A."/>
            <person name="Frias L."/>
            <person name="Galan B."/>
            <person name="Garcia J.L."/>
            <person name="Howad W."/>
            <person name="Gomez-Garrido J."/>
            <person name="Gut M."/>
            <person name="Julca I."/>
            <person name="Morata J."/>
            <person name="Puigdomenech P."/>
            <person name="Ribeca P."/>
            <person name="Rubio Cabetas M.J."/>
            <person name="Vlasova A."/>
            <person name="Wirthensohn M."/>
            <person name="Garcia-Mas J."/>
            <person name="Gabaldon T."/>
            <person name="Casacuberta J.M."/>
            <person name="Arus P."/>
        </authorList>
    </citation>
    <scope>NUCLEOTIDE SEQUENCE [LARGE SCALE GENOMIC DNA]</scope>
    <source>
        <strain evidence="4">cv. Texas</strain>
    </source>
</reference>
<evidence type="ECO:0000256" key="1">
    <source>
        <dbReference type="SAM" id="MobiDB-lite"/>
    </source>
</evidence>
<dbReference type="EMBL" id="JAJFAZ020000006">
    <property type="protein sequence ID" value="KAI5326654.1"/>
    <property type="molecule type" value="Genomic_DNA"/>
</dbReference>